<evidence type="ECO:0000256" key="4">
    <source>
        <dbReference type="PIRSR" id="PIRSR000806-1"/>
    </source>
</evidence>
<comment type="caution">
    <text evidence="6">The sequence shown here is derived from an EMBL/GenBank/DDBJ whole genome shotgun (WGS) entry which is preliminary data.</text>
</comment>
<dbReference type="RefSeq" id="WP_033493705.1">
    <property type="nucleotide sequence ID" value="NZ_JDUU01000010.1"/>
</dbReference>
<accession>A0A086ZYZ3</accession>
<dbReference type="SUPFAM" id="SSF53448">
    <property type="entry name" value="Nucleotide-diphospho-sugar transferases"/>
    <property type="match status" value="1"/>
</dbReference>
<feature type="binding site" evidence="5">
    <location>
        <position position="190"/>
    </location>
    <ligand>
        <name>UTP</name>
        <dbReference type="ChEBI" id="CHEBI:46398"/>
    </ligand>
</feature>
<feature type="binding site" evidence="4">
    <location>
        <position position="191"/>
    </location>
    <ligand>
        <name>substrate</name>
    </ligand>
</feature>
<dbReference type="OrthoDB" id="9804758at2"/>
<dbReference type="PIRSF" id="PIRSF000806">
    <property type="entry name" value="UDPGP"/>
    <property type="match status" value="1"/>
</dbReference>
<proteinExistence type="inferred from homology"/>
<dbReference type="InterPro" id="IPR029044">
    <property type="entry name" value="Nucleotide-diphossugar_trans"/>
</dbReference>
<keyword evidence="2 6" id="KW-0808">Transferase</keyword>
<dbReference type="Gene3D" id="2.160.10.10">
    <property type="entry name" value="Hexapeptide repeat proteins"/>
    <property type="match status" value="1"/>
</dbReference>
<organism evidence="6 7">
    <name type="scientific">Bifidobacterium biavatii DSM 23969</name>
    <dbReference type="NCBI Taxonomy" id="1437608"/>
    <lineage>
        <taxon>Bacteria</taxon>
        <taxon>Bacillati</taxon>
        <taxon>Actinomycetota</taxon>
        <taxon>Actinomycetes</taxon>
        <taxon>Bifidobacteriales</taxon>
        <taxon>Bifidobacteriaceae</taxon>
        <taxon>Bifidobacterium</taxon>
    </lineage>
</organism>
<keyword evidence="3 6" id="KW-0548">Nucleotidyltransferase</keyword>
<feature type="binding site" evidence="5">
    <location>
        <position position="221"/>
    </location>
    <ligand>
        <name>UTP</name>
        <dbReference type="ChEBI" id="CHEBI:46398"/>
    </ligand>
</feature>
<evidence type="ECO:0000256" key="2">
    <source>
        <dbReference type="ARBA" id="ARBA00022679"/>
    </source>
</evidence>
<dbReference type="Pfam" id="PF01704">
    <property type="entry name" value="UDPGP"/>
    <property type="match status" value="1"/>
</dbReference>
<protein>
    <submittedName>
        <fullName evidence="6">UTP--glucose-1-phosphate uridylyltransferase</fullName>
        <ecNumber evidence="6">2.7.7.9</ecNumber>
    </submittedName>
</protein>
<dbReference type="PANTHER" id="PTHR43511">
    <property type="match status" value="1"/>
</dbReference>
<dbReference type="eggNOG" id="COG4284">
    <property type="taxonomic scope" value="Bacteria"/>
</dbReference>
<dbReference type="Gene3D" id="3.90.550.10">
    <property type="entry name" value="Spore Coat Polysaccharide Biosynthesis Protein SpsA, Chain A"/>
    <property type="match status" value="1"/>
</dbReference>
<keyword evidence="7" id="KW-1185">Reference proteome</keyword>
<evidence type="ECO:0000256" key="1">
    <source>
        <dbReference type="ARBA" id="ARBA00010401"/>
    </source>
</evidence>
<feature type="binding site" evidence="5">
    <location>
        <position position="93"/>
    </location>
    <ligand>
        <name>UTP</name>
        <dbReference type="ChEBI" id="CHEBI:46398"/>
    </ligand>
</feature>
<evidence type="ECO:0000256" key="5">
    <source>
        <dbReference type="PIRSR" id="PIRSR000806-2"/>
    </source>
</evidence>
<dbReference type="STRING" id="1437608.GCA_000771645_00243"/>
<sequence length="475" mass="53550">MSDVFELSANKMHDAGMSDVAIAQFRHLYDVWRNEEASSWIRESSVEPLTDVPSFHDVYKTIDHDEAVGAFAKTAFLKLNGGLGTSMGLECAKSLLPVRRHKAKQVRFIDIILGQVITARTRLGVRLPLTLMNSFRTSEDTMKVLKRNRKFHQTDVPMEIVQHQEPKIVAATGEPVSFPDNPELEWCPPGHGDLYSTIWESGLLDTLESQGFEYLFISNSDNLGARPSRTLAQHFENTGAPFMIEVATRTYADRKGGHIVRDKATGRLMLREMSQVHPDDKADAQNIDKHPYFNTNSIWVRIDALKAKLAEYNGVLPLPVIRNHKTVDPTDPSSTPVIQLETAMGAAVSLFEGAICVQVDRMRFLPVKTTDDLFIMRSDRFHLTDSYEMEDGNYIFPNVQLDPRYYKNINDFDERFPYSVPSLAAANSVTINGDWTFGRDVIMFSDAVLEDKGEPSYVPNGEYVGPQGIEPDDWV</sequence>
<comment type="similarity">
    <text evidence="1">Belongs to the UDPGP type 1 family.</text>
</comment>
<reference evidence="6 7" key="1">
    <citation type="submission" date="2014-03" db="EMBL/GenBank/DDBJ databases">
        <title>Genomics of Bifidobacteria.</title>
        <authorList>
            <person name="Ventura M."/>
            <person name="Milani C."/>
            <person name="Lugli G.A."/>
        </authorList>
    </citation>
    <scope>NUCLEOTIDE SEQUENCE [LARGE SCALE GENOMIC DNA]</scope>
    <source>
        <strain evidence="6 7">DSM 23969</strain>
    </source>
</reference>
<dbReference type="InterPro" id="IPR002618">
    <property type="entry name" value="UDPGP_fam"/>
</dbReference>
<dbReference type="EC" id="2.7.7.9" evidence="6"/>
<evidence type="ECO:0000256" key="3">
    <source>
        <dbReference type="ARBA" id="ARBA00022695"/>
    </source>
</evidence>
<feature type="binding site" evidence="5">
    <location>
        <position position="368"/>
    </location>
    <ligand>
        <name>UTP</name>
        <dbReference type="ChEBI" id="CHEBI:46398"/>
    </ligand>
</feature>
<feature type="binding site" evidence="5">
    <location>
        <position position="162"/>
    </location>
    <ligand>
        <name>UTP</name>
        <dbReference type="ChEBI" id="CHEBI:46398"/>
    </ligand>
</feature>
<name>A0A086ZYZ3_9BIFI</name>
<gene>
    <name evidence="6" type="ORF">BBIA_0659</name>
</gene>
<dbReference type="GO" id="GO:0006011">
    <property type="term" value="P:UDP-alpha-D-glucose metabolic process"/>
    <property type="evidence" value="ECO:0007669"/>
    <property type="project" value="InterPro"/>
</dbReference>
<dbReference type="Proteomes" id="UP000029108">
    <property type="component" value="Unassembled WGS sequence"/>
</dbReference>
<evidence type="ECO:0000313" key="6">
    <source>
        <dbReference type="EMBL" id="KFI51743.1"/>
    </source>
</evidence>
<dbReference type="InterPro" id="IPR016267">
    <property type="entry name" value="UDPGP_trans"/>
</dbReference>
<dbReference type="GO" id="GO:0003983">
    <property type="term" value="F:UTP:glucose-1-phosphate uridylyltransferase activity"/>
    <property type="evidence" value="ECO:0007669"/>
    <property type="project" value="UniProtKB-EC"/>
</dbReference>
<dbReference type="EMBL" id="JGYN01000008">
    <property type="protein sequence ID" value="KFI51743.1"/>
    <property type="molecule type" value="Genomic_DNA"/>
</dbReference>
<dbReference type="AlphaFoldDB" id="A0A086ZYZ3"/>
<evidence type="ECO:0000313" key="7">
    <source>
        <dbReference type="Proteomes" id="UP000029108"/>
    </source>
</evidence>